<dbReference type="EMBL" id="CP077091">
    <property type="protein sequence ID" value="QXI18016.1"/>
    <property type="molecule type" value="Genomic_DNA"/>
</dbReference>
<dbReference type="RefSeq" id="WP_186546409.1">
    <property type="nucleotide sequence ID" value="NZ_CP077091.1"/>
</dbReference>
<name>A0A9E6P1X5_9PSED</name>
<dbReference type="InterPro" id="IPR024079">
    <property type="entry name" value="MetalloPept_cat_dom_sf"/>
</dbReference>
<keyword evidence="2" id="KW-1185">Reference proteome</keyword>
<dbReference type="GO" id="GO:0008237">
    <property type="term" value="F:metallopeptidase activity"/>
    <property type="evidence" value="ECO:0007669"/>
    <property type="project" value="InterPro"/>
</dbReference>
<protein>
    <submittedName>
        <fullName evidence="1">Uncharacterized protein</fullName>
    </submittedName>
</protein>
<proteinExistence type="predicted"/>
<dbReference type="AlphaFoldDB" id="A0A9E6P1X5"/>
<reference evidence="1 2" key="2">
    <citation type="journal article" date="2021" name="Microorganisms">
        <title>The Ever-Expanding Pseudomonas Genus: Description of 43 New Species and Partition of the Pseudomonas putida Group.</title>
        <authorList>
            <person name="Girard L."/>
            <person name="Lood C."/>
            <person name="Hofte M."/>
            <person name="Vandamme P."/>
            <person name="Rokni-Zadeh H."/>
            <person name="van Noort V."/>
            <person name="Lavigne R."/>
            <person name="De Mot R."/>
        </authorList>
    </citation>
    <scope>NUCLEOTIDE SEQUENCE [LARGE SCALE GENOMIC DNA]</scope>
    <source>
        <strain evidence="1 2">SWRI65</strain>
    </source>
</reference>
<dbReference type="Gene3D" id="3.40.390.10">
    <property type="entry name" value="Collagenase (Catalytic Domain)"/>
    <property type="match status" value="1"/>
</dbReference>
<sequence>MQKENKVIWSDHVVVASFKLRTAADAAERQLMIAQLEQAVSQYSADEVVNWYAHELELQEGSSLYEIYNPGLHLLNQLLESSPVNSALSQERASQHNGLVRVSADGKMEVYGTAGWVDLVAAGHFKYSRSTLDDLKLIADFAEAARGYIWADLDITMDQWFKFHEIDIPDTQAKISNLLELLKFDPAVKEPANYWEHFAASGQKLATLSEEQFSAIGQATAKLLPGKSLLTALYNVTGNAPVSHENAAQRINEYVNYPVACILAEKYLKELGWLGAQAGEPIGEQVLPQLLLTAMLLDLDPAIDNFCQRRKIAGFELYAATYVDRHPSVVLEDLTTFLRTRLKVDARLVPLATHLLLARTAPEFIVRDIPASVLMGSIAWINFCRAVVLVEAVKTGAARVLTYSQIMAYADLQPISDTQKHLRDLAMIDPIVDWALLNQVVTPGELDQAEESTTRRAIEVFEQHTEKFTQIARAFSTALPSRAGIARAALKVAAPGCDTLDEKALSEIGGQQVMSMVDLHQSGDLVTGKWDRRTVRLVTNGIPSPAINYNPSGISLYTRYPALLKLKSCDDEMDRQLAVHFKDLNSAMSSTVKLALAQMPSADLQAFINGRIDFFTVRESAIYTTTHRIGGPVTTQLPKETQQSRDAATGRFGLVMCTSHNNAFICYELFTSRGELRKNDALGELIIRERKLEQRSRMSRAASLTTQFEVTYPKELPLNVKCHTHAVAQDSAVSSSMAIIDYFGALEEPAAAMALKQGFYARFNAPEVARIADFIVSYRPFLNAQELRELVRIPTPLEESQEEGERLLTYFIDLVVPFKKCIEDIASGEHDKVVDGIYGCLMDGIGLVGTVAGASSKALSISAKAISTTSKAARFTKLAFTSAISLFNPLDGVPSGLQSGAKLAHKGLLRFNKNTHDIIAKAKRQMHTLSGRRQSYDLIDSVGGAQVGLGSWRPRGSASDAVAVLAARRDNKWYALNRRGNPWGKPLDGFSYNAPLRLPNMPKTLPESYTRKFIEQSLPRARVKIDNAIEAIARHDIKRDCDLLMKTLFGDTSSVAIDRLVNYLRLIRFDFAGFSSSNIVLDTLKENSTIAAFDVDGYARWKSARASEGADIAFVEVYTKNLNRHFVSLGFNHDVVADDLIHELFHASAQTDDIGYATDALSDAETGQRLDVAALLNIAAGCLPVAQDSTVCHAPSKAFANADSLAVATSLLSQLCTDKAGFDRNMAVITSALGASGGKAIVEPVLITLNKPV</sequence>
<gene>
    <name evidence="1" type="ORF">HU739_003180</name>
</gene>
<organism evidence="1 2">
    <name type="scientific">Pseudomonas hamedanensis</name>
    <dbReference type="NCBI Taxonomy" id="2745504"/>
    <lineage>
        <taxon>Bacteria</taxon>
        <taxon>Pseudomonadati</taxon>
        <taxon>Pseudomonadota</taxon>
        <taxon>Gammaproteobacteria</taxon>
        <taxon>Pseudomonadales</taxon>
        <taxon>Pseudomonadaceae</taxon>
        <taxon>Pseudomonas</taxon>
    </lineage>
</organism>
<dbReference type="KEGG" id="phv:HU739_003180"/>
<evidence type="ECO:0000313" key="1">
    <source>
        <dbReference type="EMBL" id="QXI18016.1"/>
    </source>
</evidence>
<dbReference type="Proteomes" id="UP000631521">
    <property type="component" value="Chromosome"/>
</dbReference>
<accession>A0A9E6P1X5</accession>
<evidence type="ECO:0000313" key="2">
    <source>
        <dbReference type="Proteomes" id="UP000631521"/>
    </source>
</evidence>
<reference evidence="1 2" key="1">
    <citation type="journal article" date="2020" name="Microorganisms">
        <title>Reliable Identification of Environmental Pseudomonas Isolates Using the rpoD Gene.</title>
        <authorList>
            <consortium name="The Broad Institute Genome Sequencing Platform"/>
            <person name="Girard L."/>
            <person name="Lood C."/>
            <person name="Rokni-Zadeh H."/>
            <person name="van Noort V."/>
            <person name="Lavigne R."/>
            <person name="De Mot R."/>
        </authorList>
    </citation>
    <scope>NUCLEOTIDE SEQUENCE [LARGE SCALE GENOMIC DNA]</scope>
    <source>
        <strain evidence="1 2">SWRI65</strain>
    </source>
</reference>